<reference evidence="11" key="1">
    <citation type="journal article" date="2022" name="Int. J. Syst. Evol. Microbiol.">
        <title>Pseudomonas aegrilactucae sp. nov. and Pseudomonas morbosilactucae sp. nov., pathogens causing bacterial rot of lettuce in Japan.</title>
        <authorList>
            <person name="Sawada H."/>
            <person name="Fujikawa T."/>
            <person name="Satou M."/>
        </authorList>
    </citation>
    <scope>NUCLEOTIDE SEQUENCE</scope>
    <source>
        <strain evidence="11">0166_1</strain>
    </source>
</reference>
<keyword evidence="5 10" id="KW-0812">Transmembrane</keyword>
<evidence type="ECO:0000313" key="12">
    <source>
        <dbReference type="Proteomes" id="UP001162834"/>
    </source>
</evidence>
<dbReference type="AlphaFoldDB" id="A0A9E6Y2E8"/>
<feature type="transmembrane region" description="Helical" evidence="10">
    <location>
        <begin position="76"/>
        <end position="96"/>
    </location>
</feature>
<dbReference type="GO" id="GO:0005886">
    <property type="term" value="C:plasma membrane"/>
    <property type="evidence" value="ECO:0007669"/>
    <property type="project" value="UniProtKB-SubCell"/>
</dbReference>
<keyword evidence="12" id="KW-1185">Reference proteome</keyword>
<comment type="similarity">
    <text evidence="8">Belongs to the glycosyltransferase 87 family.</text>
</comment>
<dbReference type="Pfam" id="PF09594">
    <property type="entry name" value="GT87"/>
    <property type="match status" value="1"/>
</dbReference>
<comment type="subcellular location">
    <subcellularLocation>
        <location evidence="1">Cell membrane</location>
        <topology evidence="1">Multi-pass membrane protein</topology>
    </subcellularLocation>
</comment>
<dbReference type="Proteomes" id="UP001162834">
    <property type="component" value="Chromosome"/>
</dbReference>
<dbReference type="InterPro" id="IPR050297">
    <property type="entry name" value="LipidA_mod_glycosyltrf_83"/>
</dbReference>
<keyword evidence="2" id="KW-1003">Cell membrane</keyword>
<evidence type="ECO:0000256" key="4">
    <source>
        <dbReference type="ARBA" id="ARBA00022679"/>
    </source>
</evidence>
<evidence type="ECO:0000256" key="9">
    <source>
        <dbReference type="SAM" id="MobiDB-lite"/>
    </source>
</evidence>
<dbReference type="GO" id="GO:0016758">
    <property type="term" value="F:hexosyltransferase activity"/>
    <property type="evidence" value="ECO:0007669"/>
    <property type="project" value="InterPro"/>
</dbReference>
<evidence type="ECO:0000256" key="7">
    <source>
        <dbReference type="ARBA" id="ARBA00023136"/>
    </source>
</evidence>
<dbReference type="EMBL" id="CP087164">
    <property type="protein sequence ID" value="UGS38779.1"/>
    <property type="molecule type" value="Genomic_DNA"/>
</dbReference>
<evidence type="ECO:0000256" key="3">
    <source>
        <dbReference type="ARBA" id="ARBA00022676"/>
    </source>
</evidence>
<organism evidence="11 12">
    <name type="scientific">Capillimicrobium parvum</name>
    <dbReference type="NCBI Taxonomy" id="2884022"/>
    <lineage>
        <taxon>Bacteria</taxon>
        <taxon>Bacillati</taxon>
        <taxon>Actinomycetota</taxon>
        <taxon>Thermoleophilia</taxon>
        <taxon>Solirubrobacterales</taxon>
        <taxon>Capillimicrobiaceae</taxon>
        <taxon>Capillimicrobium</taxon>
    </lineage>
</organism>
<evidence type="ECO:0000256" key="1">
    <source>
        <dbReference type="ARBA" id="ARBA00004651"/>
    </source>
</evidence>
<keyword evidence="4" id="KW-0808">Transferase</keyword>
<sequence>MAAVPPTAWILLACFALATLSLLGPSRATYDPTAWLIWGRGIVDWDFHTTFGPSWKPLPVIFTTPFALFGDDAAPLLWLVVARAGGLFAIALGFRLAARLGGVLAGVVAVVAMVLAEQFVYNFWRGNSEGLLVALSLWAIERHLDGRRWQAFGIAVAAGLLRPEVWPFLAVYGLWLIWKDWRGAPPWRTIAIVAGSGIAVIALWLVPEYIGSGDFLRAASRAREPVANSPAQADRPFLAVFENSHSALSIPVYAGAILAIAFAGVAWRRRRQDGPVLAIALIAAALMVIVAVFAEIGFTGNLRYVTLPAALVCVLAGVGWSRLLGALRGRFGLAVAIGAGVVALAASAAFVVRDARRFGDEMDQMRSAAKLSEALPAAIDRAGGEAAIKRCGPVSTTALQTQIVAYLLHLQEAHVGAPPRPTGTRFHPRGEGWEVKQTCG</sequence>
<feature type="transmembrane region" description="Helical" evidence="10">
    <location>
        <begin position="103"/>
        <end position="124"/>
    </location>
</feature>
<dbReference type="PANTHER" id="PTHR33908">
    <property type="entry name" value="MANNOSYLTRANSFERASE YKCB-RELATED"/>
    <property type="match status" value="1"/>
</dbReference>
<dbReference type="GO" id="GO:0016763">
    <property type="term" value="F:pentosyltransferase activity"/>
    <property type="evidence" value="ECO:0007669"/>
    <property type="project" value="TreeGrafter"/>
</dbReference>
<keyword evidence="6 10" id="KW-1133">Transmembrane helix</keyword>
<name>A0A9E6Y2E8_9ACTN</name>
<evidence type="ECO:0000256" key="8">
    <source>
        <dbReference type="ARBA" id="ARBA00024033"/>
    </source>
</evidence>
<dbReference type="PANTHER" id="PTHR33908:SF11">
    <property type="entry name" value="MEMBRANE PROTEIN"/>
    <property type="match status" value="1"/>
</dbReference>
<evidence type="ECO:0000313" key="11">
    <source>
        <dbReference type="EMBL" id="UGS38779.1"/>
    </source>
</evidence>
<evidence type="ECO:0000256" key="6">
    <source>
        <dbReference type="ARBA" id="ARBA00022989"/>
    </source>
</evidence>
<evidence type="ECO:0000256" key="10">
    <source>
        <dbReference type="SAM" id="Phobius"/>
    </source>
</evidence>
<evidence type="ECO:0000256" key="2">
    <source>
        <dbReference type="ARBA" id="ARBA00022475"/>
    </source>
</evidence>
<dbReference type="InterPro" id="IPR018584">
    <property type="entry name" value="GT87"/>
</dbReference>
<feature type="transmembrane region" description="Helical" evidence="10">
    <location>
        <begin position="189"/>
        <end position="206"/>
    </location>
</feature>
<dbReference type="KEGG" id="sbae:DSM104329_05209"/>
<accession>A0A9E6Y2E8</accession>
<feature type="transmembrane region" description="Helical" evidence="10">
    <location>
        <begin position="247"/>
        <end position="267"/>
    </location>
</feature>
<keyword evidence="3" id="KW-0328">Glycosyltransferase</keyword>
<gene>
    <name evidence="11" type="ORF">DSM104329_05209</name>
</gene>
<feature type="transmembrane region" description="Helical" evidence="10">
    <location>
        <begin position="151"/>
        <end position="177"/>
    </location>
</feature>
<feature type="transmembrane region" description="Helical" evidence="10">
    <location>
        <begin position="331"/>
        <end position="352"/>
    </location>
</feature>
<feature type="transmembrane region" description="Helical" evidence="10">
    <location>
        <begin position="276"/>
        <end position="298"/>
    </location>
</feature>
<evidence type="ECO:0000256" key="5">
    <source>
        <dbReference type="ARBA" id="ARBA00022692"/>
    </source>
</evidence>
<proteinExistence type="inferred from homology"/>
<keyword evidence="7 10" id="KW-0472">Membrane</keyword>
<dbReference type="GO" id="GO:0009103">
    <property type="term" value="P:lipopolysaccharide biosynthetic process"/>
    <property type="evidence" value="ECO:0007669"/>
    <property type="project" value="UniProtKB-ARBA"/>
</dbReference>
<protein>
    <submittedName>
        <fullName evidence="11">Uncharacterized protein</fullName>
    </submittedName>
</protein>
<feature type="transmembrane region" description="Helical" evidence="10">
    <location>
        <begin position="304"/>
        <end position="324"/>
    </location>
</feature>
<feature type="region of interest" description="Disordered" evidence="9">
    <location>
        <begin position="418"/>
        <end position="440"/>
    </location>
</feature>